<feature type="transmembrane region" description="Helical" evidence="3">
    <location>
        <begin position="265"/>
        <end position="287"/>
    </location>
</feature>
<dbReference type="PANTHER" id="PTHR22550:SF5">
    <property type="entry name" value="LEUCINE ZIPPER PROTEIN 4"/>
    <property type="match status" value="1"/>
</dbReference>
<feature type="transmembrane region" description="Helical" evidence="3">
    <location>
        <begin position="307"/>
        <end position="326"/>
    </location>
</feature>
<reference evidence="4 5" key="1">
    <citation type="submission" date="2019-07" db="EMBL/GenBank/DDBJ databases">
        <authorList>
            <person name="Kim J."/>
        </authorList>
    </citation>
    <scope>NUCLEOTIDE SEQUENCE [LARGE SCALE GENOMIC DNA]</scope>
    <source>
        <strain evidence="4 5">JC52</strain>
    </source>
</reference>
<comment type="similarity">
    <text evidence="1">Belongs to the GerABKA family.</text>
</comment>
<comment type="caution">
    <text evidence="4">The sequence shown here is derived from an EMBL/GenBank/DDBJ whole genome shotgun (WGS) entry which is preliminary data.</text>
</comment>
<dbReference type="RefSeq" id="WP_144847493.1">
    <property type="nucleotide sequence ID" value="NZ_VNJI01000014.1"/>
</dbReference>
<dbReference type="EMBL" id="VNJI01000014">
    <property type="protein sequence ID" value="TVY09479.1"/>
    <property type="molecule type" value="Genomic_DNA"/>
</dbReference>
<dbReference type="AlphaFoldDB" id="A0A559KBK3"/>
<keyword evidence="5" id="KW-1185">Reference proteome</keyword>
<keyword evidence="3" id="KW-1133">Transmembrane helix</keyword>
<proteinExistence type="inferred from homology"/>
<sequence>MLEQIRAELQHPSDLYSVTLDNGYYEMELCYFPALCDQALIHNGLIVPFSYKFDPDEFDRMLEANPNFGLADEPEHWTRLLLKGVLLFQIRDMVFRYDVMRKLQDEPDTVQIEASLQGPQTAFNEDLDLNISLVRLRYNLPSLCVEQHIVGEKSLSRVTVLYDKHLVNNDVLMLLNERLKNVQLKTLRASGELVQELSEHKHRLFPTMLQTERPDRVATMIERGKVAILQDGSRFALLLPVRMVDFLHAMDDDYESFWMSKTLLILRYIATFLTITLPALYIAIVSLNPEVLRFQLTLTIAGSRVVVPYPSFVEVFIMLFMIEALIEASLRLPRSIGSTAATVGGLILGQSIQQAGLVSSIMIIVTSVVAISNFVIPNNGFGYSIRFIKYIFVVVSIFYGVLGVAVTFFALIVYWCNLRSFGQPYLAFYIPKQEAKAHHRKSRGE</sequence>
<dbReference type="InterPro" id="IPR004995">
    <property type="entry name" value="Spore_Ger"/>
</dbReference>
<evidence type="ECO:0000256" key="2">
    <source>
        <dbReference type="ARBA" id="ARBA00023136"/>
    </source>
</evidence>
<evidence type="ECO:0000256" key="1">
    <source>
        <dbReference type="ARBA" id="ARBA00005278"/>
    </source>
</evidence>
<dbReference type="InterPro" id="IPR050768">
    <property type="entry name" value="UPF0353/GerABKA_families"/>
</dbReference>
<dbReference type="Proteomes" id="UP000317036">
    <property type="component" value="Unassembled WGS sequence"/>
</dbReference>
<dbReference type="GO" id="GO:0009847">
    <property type="term" value="P:spore germination"/>
    <property type="evidence" value="ECO:0007669"/>
    <property type="project" value="InterPro"/>
</dbReference>
<dbReference type="PIRSF" id="PIRSF005690">
    <property type="entry name" value="GerBA"/>
    <property type="match status" value="1"/>
</dbReference>
<feature type="transmembrane region" description="Helical" evidence="3">
    <location>
        <begin position="388"/>
        <end position="416"/>
    </location>
</feature>
<dbReference type="OrthoDB" id="1726708at2"/>
<feature type="transmembrane region" description="Helical" evidence="3">
    <location>
        <begin position="355"/>
        <end position="376"/>
    </location>
</feature>
<accession>A0A559KBK3</accession>
<evidence type="ECO:0000313" key="4">
    <source>
        <dbReference type="EMBL" id="TVY09479.1"/>
    </source>
</evidence>
<keyword evidence="2 3" id="KW-0472">Membrane</keyword>
<name>A0A559KBK3_9BACL</name>
<keyword evidence="3" id="KW-0812">Transmembrane</keyword>
<dbReference type="GO" id="GO:0016020">
    <property type="term" value="C:membrane"/>
    <property type="evidence" value="ECO:0007669"/>
    <property type="project" value="InterPro"/>
</dbReference>
<dbReference type="PANTHER" id="PTHR22550">
    <property type="entry name" value="SPORE GERMINATION PROTEIN"/>
    <property type="match status" value="1"/>
</dbReference>
<gene>
    <name evidence="4" type="ORF">FPZ49_13650</name>
</gene>
<protein>
    <submittedName>
        <fullName evidence="4">Spore germination protein</fullName>
    </submittedName>
</protein>
<organism evidence="4 5">
    <name type="scientific">Paenibacillus cremeus</name>
    <dbReference type="NCBI Taxonomy" id="2163881"/>
    <lineage>
        <taxon>Bacteria</taxon>
        <taxon>Bacillati</taxon>
        <taxon>Bacillota</taxon>
        <taxon>Bacilli</taxon>
        <taxon>Bacillales</taxon>
        <taxon>Paenibacillaceae</taxon>
        <taxon>Paenibacillus</taxon>
    </lineage>
</organism>
<dbReference type="Pfam" id="PF03323">
    <property type="entry name" value="GerA"/>
    <property type="match status" value="1"/>
</dbReference>
<evidence type="ECO:0000256" key="3">
    <source>
        <dbReference type="SAM" id="Phobius"/>
    </source>
</evidence>
<evidence type="ECO:0000313" key="5">
    <source>
        <dbReference type="Proteomes" id="UP000317036"/>
    </source>
</evidence>